<dbReference type="EMBL" id="CP111020">
    <property type="protein sequence ID" value="WAR14562.1"/>
    <property type="molecule type" value="Genomic_DNA"/>
</dbReference>
<dbReference type="PIRSF" id="PIRSF036603">
    <property type="entry name" value="DPol_eta"/>
    <property type="match status" value="1"/>
</dbReference>
<dbReference type="Gene3D" id="3.30.70.270">
    <property type="match status" value="1"/>
</dbReference>
<dbReference type="PROSITE" id="PS50173">
    <property type="entry name" value="UMUC"/>
    <property type="match status" value="1"/>
</dbReference>
<dbReference type="InterPro" id="IPR036775">
    <property type="entry name" value="DNA_pol_Y-fam_lit_finger_sf"/>
</dbReference>
<dbReference type="Proteomes" id="UP001164746">
    <property type="component" value="Chromosome 9"/>
</dbReference>
<dbReference type="Gene3D" id="3.30.1490.100">
    <property type="entry name" value="DNA polymerase, Y-family, little finger domain"/>
    <property type="match status" value="2"/>
</dbReference>
<keyword evidence="13" id="KW-1185">Reference proteome</keyword>
<dbReference type="Gene3D" id="1.10.150.20">
    <property type="entry name" value="5' to 3' exonuclease, C-terminal subdomain"/>
    <property type="match status" value="1"/>
</dbReference>
<evidence type="ECO:0000256" key="9">
    <source>
        <dbReference type="SAM" id="MobiDB-lite"/>
    </source>
</evidence>
<keyword evidence="6" id="KW-0862">Zinc</keyword>
<proteinExistence type="predicted"/>
<evidence type="ECO:0000256" key="3">
    <source>
        <dbReference type="ARBA" id="ARBA00022723"/>
    </source>
</evidence>
<sequence>MERVVALVDMDCFYVQVEQRYNPSLKGKPCAVVQYNPWKGGGIIAVSYEARAFGVTRQMRGDDAKAKCPAINLVRVPQVRGKADLTKYREGGAEVIEVLSRFSDCVERASVDEAYIDLTDEVNKRMVNLDGKDQSDWLGQAFDPDCLEVHDQRLAVGAVIAEEMRAAVFEDTGFRCSAGIAHNKILSKLACGFHKPNKQTILPHSEVQNLFITLPIRKIRSLGGKLGVQVMEHLQVENMADLVPFSEKALQQFLGEKNGTWLYNMCRGFDNEPVSARQLPKSVGCSKNFTGKNCLDTREKNKRTARTLTLSVRYEAKPKPQSASRVCALMRYDALKFTEDAFALVKQYPPIICLGLSAGKFQDDNSCSTTTIGDMFARTEKMASQTTQGTGPELLSSQAINVDQPSQTTCMSQVCDFDFASQKTSFKKAYSDHGNINNFFKTVNQKDSTENCELFVESKCSTGIVDTPGSDQADTEISHVSDKKINNKCTSDSSNSIKSFFKRKQLGLSIALQPCGDDIKQKSNVEKLKTNESVQKTGTQRNKYLFSENSQDKSITSQQADIEESVVTILDDCGGIGLTNPLTDTLGADNRDRFKASSTYCDRVEAGLTNGDGVEAGLTNGDGVAAGLTNGDGVEAGLSNGDGVAAGLTNGDGVAAGLTNGDRFKASSTYFDRVTAGLTNGDRVTAAGLTNVSVCDADYVQCEKCSMKISVWEMPEHMDFHFALELQKDLNTSDRLVLPSKTNVQNNGKRKSDQASQNVTKKAKRTSNAANQGKLDSFFVKHN</sequence>
<evidence type="ECO:0000256" key="4">
    <source>
        <dbReference type="ARBA" id="ARBA00022763"/>
    </source>
</evidence>
<keyword evidence="3" id="KW-0479">Metal-binding</keyword>
<dbReference type="InterPro" id="IPR052230">
    <property type="entry name" value="DNA_polymerase_eta"/>
</dbReference>
<evidence type="ECO:0000256" key="1">
    <source>
        <dbReference type="ARBA" id="ARBA00004123"/>
    </source>
</evidence>
<dbReference type="PANTHER" id="PTHR45873:SF1">
    <property type="entry name" value="DNA POLYMERASE ETA"/>
    <property type="match status" value="1"/>
</dbReference>
<keyword evidence="4" id="KW-0227">DNA damage</keyword>
<dbReference type="SUPFAM" id="SSF56672">
    <property type="entry name" value="DNA/RNA polymerases"/>
    <property type="match status" value="1"/>
</dbReference>
<name>A0ABY7F0E1_MYAAR</name>
<evidence type="ECO:0000256" key="7">
    <source>
        <dbReference type="ARBA" id="ARBA00023204"/>
    </source>
</evidence>
<dbReference type="InterPro" id="IPR043502">
    <property type="entry name" value="DNA/RNA_pol_sf"/>
</dbReference>
<dbReference type="InterPro" id="IPR041298">
    <property type="entry name" value="UBZ3"/>
</dbReference>
<gene>
    <name evidence="12" type="ORF">MAR_004667</name>
</gene>
<feature type="domain" description="UmuC" evidence="10">
    <location>
        <begin position="5"/>
        <end position="223"/>
    </location>
</feature>
<protein>
    <submittedName>
        <fullName evidence="12">POLH-like protein</fullName>
    </submittedName>
</protein>
<keyword evidence="7" id="KW-0234">DNA repair</keyword>
<keyword evidence="5" id="KW-0863">Zinc-finger</keyword>
<comment type="subcellular location">
    <subcellularLocation>
        <location evidence="1">Nucleus</location>
    </subcellularLocation>
</comment>
<feature type="region of interest" description="Disordered" evidence="9">
    <location>
        <begin position="741"/>
        <end position="770"/>
    </location>
</feature>
<dbReference type="PANTHER" id="PTHR45873">
    <property type="entry name" value="DNA POLYMERASE ETA"/>
    <property type="match status" value="1"/>
</dbReference>
<dbReference type="InterPro" id="IPR001126">
    <property type="entry name" value="UmuC"/>
</dbReference>
<feature type="domain" description="UBZ3-type" evidence="11">
    <location>
        <begin position="695"/>
        <end position="729"/>
    </location>
</feature>
<dbReference type="InterPro" id="IPR043128">
    <property type="entry name" value="Rev_trsase/Diguanyl_cyclase"/>
</dbReference>
<evidence type="ECO:0000256" key="2">
    <source>
        <dbReference type="ARBA" id="ARBA00022679"/>
    </source>
</evidence>
<evidence type="ECO:0000259" key="11">
    <source>
        <dbReference type="PROSITE" id="PS51907"/>
    </source>
</evidence>
<keyword evidence="2" id="KW-0808">Transferase</keyword>
<dbReference type="Pfam" id="PF00817">
    <property type="entry name" value="IMS"/>
    <property type="match status" value="1"/>
</dbReference>
<evidence type="ECO:0000313" key="13">
    <source>
        <dbReference type="Proteomes" id="UP001164746"/>
    </source>
</evidence>
<reference evidence="12" key="1">
    <citation type="submission" date="2022-11" db="EMBL/GenBank/DDBJ databases">
        <title>Centuries of genome instability and evolution in soft-shell clam transmissible cancer (bioRxiv).</title>
        <authorList>
            <person name="Hart S.F.M."/>
            <person name="Yonemitsu M.A."/>
            <person name="Giersch R.M."/>
            <person name="Beal B.F."/>
            <person name="Arriagada G."/>
            <person name="Davis B.W."/>
            <person name="Ostrander E.A."/>
            <person name="Goff S.P."/>
            <person name="Metzger M.J."/>
        </authorList>
    </citation>
    <scope>NUCLEOTIDE SEQUENCE</scope>
    <source>
        <strain evidence="12">MELC-2E11</strain>
        <tissue evidence="12">Siphon/mantle</tissue>
    </source>
</reference>
<dbReference type="Gene3D" id="3.40.1170.60">
    <property type="match status" value="1"/>
</dbReference>
<evidence type="ECO:0000256" key="5">
    <source>
        <dbReference type="ARBA" id="ARBA00022771"/>
    </source>
</evidence>
<accession>A0ABY7F0E1</accession>
<dbReference type="PROSITE" id="PS51907">
    <property type="entry name" value="ZF_UBZ3"/>
    <property type="match status" value="1"/>
</dbReference>
<evidence type="ECO:0000259" key="10">
    <source>
        <dbReference type="PROSITE" id="PS50173"/>
    </source>
</evidence>
<evidence type="ECO:0000313" key="12">
    <source>
        <dbReference type="EMBL" id="WAR14562.1"/>
    </source>
</evidence>
<organism evidence="12 13">
    <name type="scientific">Mya arenaria</name>
    <name type="common">Soft-shell clam</name>
    <dbReference type="NCBI Taxonomy" id="6604"/>
    <lineage>
        <taxon>Eukaryota</taxon>
        <taxon>Metazoa</taxon>
        <taxon>Spiralia</taxon>
        <taxon>Lophotrochozoa</taxon>
        <taxon>Mollusca</taxon>
        <taxon>Bivalvia</taxon>
        <taxon>Autobranchia</taxon>
        <taxon>Heteroconchia</taxon>
        <taxon>Euheterodonta</taxon>
        <taxon>Imparidentia</taxon>
        <taxon>Neoheterodontei</taxon>
        <taxon>Myida</taxon>
        <taxon>Myoidea</taxon>
        <taxon>Myidae</taxon>
        <taxon>Mya</taxon>
    </lineage>
</organism>
<evidence type="ECO:0000256" key="8">
    <source>
        <dbReference type="ARBA" id="ARBA00023242"/>
    </source>
</evidence>
<dbReference type="Pfam" id="PF21704">
    <property type="entry name" value="POLH-Rev1_HhH"/>
    <property type="match status" value="1"/>
</dbReference>
<dbReference type="SUPFAM" id="SSF100879">
    <property type="entry name" value="Lesion bypass DNA polymerase (Y-family), little finger domain"/>
    <property type="match status" value="1"/>
</dbReference>
<feature type="compositionally biased region" description="Polar residues" evidence="9">
    <location>
        <begin position="754"/>
        <end position="770"/>
    </location>
</feature>
<evidence type="ECO:0000256" key="6">
    <source>
        <dbReference type="ARBA" id="ARBA00022833"/>
    </source>
</evidence>
<keyword evidence="8" id="KW-0539">Nucleus</keyword>
<dbReference type="Pfam" id="PF18439">
    <property type="entry name" value="zf_UBZ"/>
    <property type="match status" value="1"/>
</dbReference>